<dbReference type="AlphaFoldDB" id="A0A8H5CPM4"/>
<keyword evidence="2" id="KW-1133">Transmembrane helix</keyword>
<comment type="caution">
    <text evidence="3">The sequence shown here is derived from an EMBL/GenBank/DDBJ whole genome shotgun (WGS) entry which is preliminary data.</text>
</comment>
<proteinExistence type="predicted"/>
<accession>A0A8H5CPM4</accession>
<evidence type="ECO:0000256" key="2">
    <source>
        <dbReference type="SAM" id="Phobius"/>
    </source>
</evidence>
<dbReference type="EMBL" id="JAACJM010000113">
    <property type="protein sequence ID" value="KAF5345318.1"/>
    <property type="molecule type" value="Genomic_DNA"/>
</dbReference>
<evidence type="ECO:0000313" key="4">
    <source>
        <dbReference type="Proteomes" id="UP000559256"/>
    </source>
</evidence>
<feature type="region of interest" description="Disordered" evidence="1">
    <location>
        <begin position="126"/>
        <end position="160"/>
    </location>
</feature>
<gene>
    <name evidence="3" type="ORF">D9758_008487</name>
</gene>
<evidence type="ECO:0000256" key="1">
    <source>
        <dbReference type="SAM" id="MobiDB-lite"/>
    </source>
</evidence>
<protein>
    <recommendedName>
        <fullName evidence="5">Late embryogenesis abundant protein</fullName>
    </recommendedName>
</protein>
<reference evidence="3 4" key="1">
    <citation type="journal article" date="2020" name="ISME J.">
        <title>Uncovering the hidden diversity of litter-decomposition mechanisms in mushroom-forming fungi.</title>
        <authorList>
            <person name="Floudas D."/>
            <person name="Bentzer J."/>
            <person name="Ahren D."/>
            <person name="Johansson T."/>
            <person name="Persson P."/>
            <person name="Tunlid A."/>
        </authorList>
    </citation>
    <scope>NUCLEOTIDE SEQUENCE [LARGE SCALE GENOMIC DNA]</scope>
    <source>
        <strain evidence="3 4">CBS 291.85</strain>
    </source>
</reference>
<organism evidence="3 4">
    <name type="scientific">Tetrapyrgos nigripes</name>
    <dbReference type="NCBI Taxonomy" id="182062"/>
    <lineage>
        <taxon>Eukaryota</taxon>
        <taxon>Fungi</taxon>
        <taxon>Dikarya</taxon>
        <taxon>Basidiomycota</taxon>
        <taxon>Agaricomycotina</taxon>
        <taxon>Agaricomycetes</taxon>
        <taxon>Agaricomycetidae</taxon>
        <taxon>Agaricales</taxon>
        <taxon>Marasmiineae</taxon>
        <taxon>Marasmiaceae</taxon>
        <taxon>Tetrapyrgos</taxon>
    </lineage>
</organism>
<keyword evidence="4" id="KW-1185">Reference proteome</keyword>
<feature type="compositionally biased region" description="Basic and acidic residues" evidence="1">
    <location>
        <begin position="192"/>
        <end position="208"/>
    </location>
</feature>
<evidence type="ECO:0008006" key="5">
    <source>
        <dbReference type="Google" id="ProtNLM"/>
    </source>
</evidence>
<feature type="region of interest" description="Disordered" evidence="1">
    <location>
        <begin position="183"/>
        <end position="208"/>
    </location>
</feature>
<dbReference type="Proteomes" id="UP000559256">
    <property type="component" value="Unassembled WGS sequence"/>
</dbReference>
<feature type="transmembrane region" description="Helical" evidence="2">
    <location>
        <begin position="45"/>
        <end position="63"/>
    </location>
</feature>
<feature type="compositionally biased region" description="Basic and acidic residues" evidence="1">
    <location>
        <begin position="139"/>
        <end position="149"/>
    </location>
</feature>
<keyword evidence="2" id="KW-0812">Transmembrane</keyword>
<dbReference type="OrthoDB" id="3266879at2759"/>
<keyword evidence="2" id="KW-0472">Membrane</keyword>
<name>A0A8H5CPM4_9AGAR</name>
<evidence type="ECO:0000313" key="3">
    <source>
        <dbReference type="EMBL" id="KAF5345318.1"/>
    </source>
</evidence>
<sequence length="208" mass="22769">MFRTQAVRVAKRSSPSLAVGARVKRSYASLQDPGPEVKKPKSSNTLVFGAVAVAAAAGAYWYYNNQDEATRLQAKAKADEEEAKKKAREAVDSGRARLDDAVKQGQLKYDELKASADKTIHDAEARTRQAASDTQAKFNEYRKGAKDSTENLYNEARSSVEHKEEQAKVGWFSWLGWGRSKAEDAKSAGAEKVSETAGDVKSKADKHV</sequence>